<name>A0A850PZP6_9MYCO</name>
<organism evidence="2 3">
    <name type="scientific">Mycolicibacterium hippocampi</name>
    <dbReference type="NCBI Taxonomy" id="659824"/>
    <lineage>
        <taxon>Bacteria</taxon>
        <taxon>Bacillati</taxon>
        <taxon>Actinomycetota</taxon>
        <taxon>Actinomycetes</taxon>
        <taxon>Mycobacteriales</taxon>
        <taxon>Mycobacteriaceae</taxon>
        <taxon>Mycolicibacterium</taxon>
    </lineage>
</organism>
<keyword evidence="1" id="KW-0812">Transmembrane</keyword>
<gene>
    <name evidence="2" type="ORF">HLY00_2989</name>
</gene>
<feature type="transmembrane region" description="Helical" evidence="1">
    <location>
        <begin position="12"/>
        <end position="36"/>
    </location>
</feature>
<dbReference type="AlphaFoldDB" id="A0A850PZP6"/>
<protein>
    <recommendedName>
        <fullName evidence="4">Ryanodine receptor Ryr domain-containing protein</fullName>
    </recommendedName>
</protein>
<keyword evidence="3" id="KW-1185">Reference proteome</keyword>
<feature type="transmembrane region" description="Helical" evidence="1">
    <location>
        <begin position="150"/>
        <end position="171"/>
    </location>
</feature>
<evidence type="ECO:0000313" key="2">
    <source>
        <dbReference type="EMBL" id="NVN53893.1"/>
    </source>
</evidence>
<dbReference type="Gene3D" id="6.20.350.10">
    <property type="match status" value="1"/>
</dbReference>
<proteinExistence type="predicted"/>
<evidence type="ECO:0000313" key="3">
    <source>
        <dbReference type="Proteomes" id="UP000570517"/>
    </source>
</evidence>
<keyword evidence="1" id="KW-0472">Membrane</keyword>
<evidence type="ECO:0000256" key="1">
    <source>
        <dbReference type="SAM" id="Phobius"/>
    </source>
</evidence>
<feature type="transmembrane region" description="Helical" evidence="1">
    <location>
        <begin position="86"/>
        <end position="105"/>
    </location>
</feature>
<evidence type="ECO:0008006" key="4">
    <source>
        <dbReference type="Google" id="ProtNLM"/>
    </source>
</evidence>
<dbReference type="EMBL" id="JABFYL010000050">
    <property type="protein sequence ID" value="NVN53893.1"/>
    <property type="molecule type" value="Genomic_DNA"/>
</dbReference>
<sequence length="790" mass="86717">MVRTAERPGTRYVAARAMLFALAAALIGYLAAIAAWPQIRDALPEGLRWFGAPNSAVTIGVVVLALALVIVVVTRTAGGRRSGAPVAIVAGLAVTTTILGVASYWRCQDESHPDFFTPLLWTAALVKGGDPTRALTDGACPAPMPVALHVAQICALAAVFMSVVGIAVALFRSRFDRLRVRSARSVTAVVGIDQDAQALVAAIAHTLRRRSMLVVVTDTADSDAAQRARTVGARILTVDLDRPEALVAVPIWHKLDRLYLLAPDASTNLLRLRTLTALGGDDRTRIPLIVRIDDPWQANAWRAQHFGGVHNRWAADTVGIYEVTARRLLDRILAGPVIDRLLVCGSSQLTTALCSDMFQRRLEHEYGGTGWLPALTVVAENASEYRQDSEFAAAQLGYRNRSGDVLAIDENPSFPTLMDMVTRGDPRSTALVLVDSLPDGSVATRIAARLPETTIHVYDPRADTTRERVAVVGRLYTYRLSLDLPGGQAHDAWERAAMLIHNRYVAESGGAGPTAVPWGQLDEFYRESNRRQVRNALWMVETIGGHTWNSWGQSPHDLPTARLRGLEPLEQLQQMGFDAPTATAMARAEHEDWCRYYRRHGWRSGPRRDDTAKLHDKLLDWSQIETDAQRLAAALHSLAATLTKLRELGYRSRPADDNTWVQYRRAGVVLAEQRSTPWTWTAHDGSTMSAAAGDWAVSENSDGATWSVRDDIFRATHEHLGGRRWRRLGTVLARPARAAEEVDTLEGAITAPEGSWIVQGDHGDVWAVPGDEFSRRYECTGQDRSKAAGK</sequence>
<reference evidence="2 3" key="1">
    <citation type="submission" date="2020-05" db="EMBL/GenBank/DDBJ databases">
        <title>Draft genome sequence of Mycobacterium hippocampi DL, isolated from European seabass, Dicentrarchus labrax, reared in fish farms.</title>
        <authorList>
            <person name="Stathopoulou P."/>
            <person name="Asimakis E."/>
            <person name="Tzokas K."/>
            <person name="Batargias C."/>
            <person name="Tsiamis G."/>
        </authorList>
    </citation>
    <scope>NUCLEOTIDE SEQUENCE [LARGE SCALE GENOMIC DNA]</scope>
    <source>
        <strain evidence="2 3">DL</strain>
    </source>
</reference>
<dbReference type="Gene3D" id="3.40.50.720">
    <property type="entry name" value="NAD(P)-binding Rossmann-like Domain"/>
    <property type="match status" value="1"/>
</dbReference>
<dbReference type="Proteomes" id="UP000570517">
    <property type="component" value="Unassembled WGS sequence"/>
</dbReference>
<keyword evidence="1" id="KW-1133">Transmembrane helix</keyword>
<accession>A0A850PZP6</accession>
<comment type="caution">
    <text evidence="2">The sequence shown here is derived from an EMBL/GenBank/DDBJ whole genome shotgun (WGS) entry which is preliminary data.</text>
</comment>
<feature type="transmembrane region" description="Helical" evidence="1">
    <location>
        <begin position="56"/>
        <end position="74"/>
    </location>
</feature>